<name>A0A010SU83_PSEFL</name>
<dbReference type="Proteomes" id="UP000022611">
    <property type="component" value="Unassembled WGS sequence"/>
</dbReference>
<comment type="caution">
    <text evidence="1">The sequence shown here is derived from an EMBL/GenBank/DDBJ whole genome shotgun (WGS) entry which is preliminary data.</text>
</comment>
<evidence type="ECO:0000313" key="2">
    <source>
        <dbReference type="Proteomes" id="UP000022611"/>
    </source>
</evidence>
<sequence length="236" mass="25657">MSALKGALNECQNRYGRSCLNSNDGRVTASVWKVLKHDLEGPTDNVFNLSGDRCTVTAGAPQFESCNIPDELRSLGLQINGNPQENPTRYPDEPGPVASSIPGTSAQKGVQATLLYRCAFKALAHYRTKERFSIWGTPKKGQYLVAVEPDKSPVIAAKGFGTPAYGNFSLTFSDKVTITVTEDGWSTTSLDRIENKNSLYGEVSSKDSKAGGGCVYVAGPEREQEHEKRVFDVITK</sequence>
<dbReference type="AlphaFoldDB" id="A0A010SU83"/>
<dbReference type="HOGENOM" id="CLU_1174619_0_0_6"/>
<protein>
    <submittedName>
        <fullName evidence="1">Uncharacterized protein</fullName>
    </submittedName>
</protein>
<evidence type="ECO:0000313" key="1">
    <source>
        <dbReference type="EMBL" id="EXF96300.1"/>
    </source>
</evidence>
<gene>
    <name evidence="1" type="ORF">HK44_020840</name>
</gene>
<organism evidence="1 2">
    <name type="scientific">Pseudomonas fluorescens HK44</name>
    <dbReference type="NCBI Taxonomy" id="1042209"/>
    <lineage>
        <taxon>Bacteria</taxon>
        <taxon>Pseudomonadati</taxon>
        <taxon>Pseudomonadota</taxon>
        <taxon>Gammaproteobacteria</taxon>
        <taxon>Pseudomonadales</taxon>
        <taxon>Pseudomonadaceae</taxon>
        <taxon>Pseudomonas</taxon>
    </lineage>
</organism>
<accession>A0A010SU83</accession>
<proteinExistence type="predicted"/>
<dbReference type="PATRIC" id="fig|1042209.11.peg.694"/>
<reference evidence="1 2" key="1">
    <citation type="journal article" date="2011" name="J. Bacteriol.">
        <title>Draft genome sequence of the polycyclic aromatic hydrocarbon-degrading, genetically engineered bioluminescent bioreporter Pseudomonas fluorescens HK44.</title>
        <authorList>
            <person name="Chauhan A."/>
            <person name="Layton A.C."/>
            <person name="Williams D.E."/>
            <person name="Smartt A.E."/>
            <person name="Ripp S."/>
            <person name="Karpinets T.V."/>
            <person name="Brown S.D."/>
            <person name="Sayler G.S."/>
        </authorList>
    </citation>
    <scope>NUCLEOTIDE SEQUENCE [LARGE SCALE GENOMIC DNA]</scope>
    <source>
        <strain evidence="1 2">HK44</strain>
    </source>
</reference>
<dbReference type="EMBL" id="AFOY02000004">
    <property type="protein sequence ID" value="EXF96300.1"/>
    <property type="molecule type" value="Genomic_DNA"/>
</dbReference>